<dbReference type="GO" id="GO:0016746">
    <property type="term" value="F:acyltransferase activity"/>
    <property type="evidence" value="ECO:0007669"/>
    <property type="project" value="UniProtKB-KW"/>
</dbReference>
<feature type="domain" description="N-acetyltransferase" evidence="1">
    <location>
        <begin position="3"/>
        <end position="173"/>
    </location>
</feature>
<sequence>MQKYTRQAKVTDLPQILAILRDARAQLKETGSSQWQGTYPAKDDIVSDIKAQNGYVFINGRVIAGYAAVIVGDDPTHQIIDGRWQNDVDPYATLHRVCFSSTYQGQGLAKQFMACILSLQYANGIRNFRIDTSKFNQLVQHIAKQTGFSYRGVIKVTGDQENPRRRAYELNSE</sequence>
<dbReference type="InterPro" id="IPR016181">
    <property type="entry name" value="Acyl_CoA_acyltransferase"/>
</dbReference>
<name>A0ABT7VMC6_9LACO</name>
<accession>A0ABT7VMC6</accession>
<dbReference type="InterPro" id="IPR000182">
    <property type="entry name" value="GNAT_dom"/>
</dbReference>
<organism evidence="2 3">
    <name type="scientific">Limosilactobacillus panis</name>
    <dbReference type="NCBI Taxonomy" id="47493"/>
    <lineage>
        <taxon>Bacteria</taxon>
        <taxon>Bacillati</taxon>
        <taxon>Bacillota</taxon>
        <taxon>Bacilli</taxon>
        <taxon>Lactobacillales</taxon>
        <taxon>Lactobacillaceae</taxon>
        <taxon>Limosilactobacillus</taxon>
    </lineage>
</organism>
<dbReference type="Pfam" id="PF00583">
    <property type="entry name" value="Acetyltransf_1"/>
    <property type="match status" value="1"/>
</dbReference>
<keyword evidence="2" id="KW-0808">Transferase</keyword>
<keyword evidence="2" id="KW-0012">Acyltransferase</keyword>
<comment type="caution">
    <text evidence="2">The sequence shown here is derived from an EMBL/GenBank/DDBJ whole genome shotgun (WGS) entry which is preliminary data.</text>
</comment>
<evidence type="ECO:0000313" key="3">
    <source>
        <dbReference type="Proteomes" id="UP001529423"/>
    </source>
</evidence>
<dbReference type="Gene3D" id="3.40.630.30">
    <property type="match status" value="1"/>
</dbReference>
<dbReference type="PROSITE" id="PS51186">
    <property type="entry name" value="GNAT"/>
    <property type="match status" value="1"/>
</dbReference>
<dbReference type="EC" id="2.3.1.-" evidence="2"/>
<reference evidence="2 3" key="3">
    <citation type="submission" date="2023-06" db="EMBL/GenBank/DDBJ databases">
        <authorList>
            <person name="Zeman M."/>
            <person name="Kubasova T."/>
            <person name="Jahodarova E."/>
            <person name="Nykrynova M."/>
            <person name="Rychlik I."/>
        </authorList>
    </citation>
    <scope>NUCLEOTIDE SEQUENCE [LARGE SCALE GENOMIC DNA]</scope>
    <source>
        <strain evidence="2 3">105_WCHN</strain>
    </source>
</reference>
<keyword evidence="3" id="KW-1185">Reference proteome</keyword>
<dbReference type="RefSeq" id="WP_289560014.1">
    <property type="nucleotide sequence ID" value="NZ_JAUDEO010000021.1"/>
</dbReference>
<dbReference type="CDD" id="cd04301">
    <property type="entry name" value="NAT_SF"/>
    <property type="match status" value="1"/>
</dbReference>
<gene>
    <name evidence="2" type="ORF">QUW46_04765</name>
</gene>
<dbReference type="Proteomes" id="UP001529423">
    <property type="component" value="Unassembled WGS sequence"/>
</dbReference>
<dbReference type="SUPFAM" id="SSF55729">
    <property type="entry name" value="Acyl-CoA N-acyltransferases (Nat)"/>
    <property type="match status" value="1"/>
</dbReference>
<evidence type="ECO:0000259" key="1">
    <source>
        <dbReference type="PROSITE" id="PS51186"/>
    </source>
</evidence>
<evidence type="ECO:0000313" key="2">
    <source>
        <dbReference type="EMBL" id="MDM8333882.1"/>
    </source>
</evidence>
<proteinExistence type="predicted"/>
<dbReference type="EMBL" id="JAUDEO010000021">
    <property type="protein sequence ID" value="MDM8333882.1"/>
    <property type="molecule type" value="Genomic_DNA"/>
</dbReference>
<protein>
    <submittedName>
        <fullName evidence="2">GNAT family N-acetyltransferase</fullName>
        <ecNumber evidence="2">2.3.1.-</ecNumber>
    </submittedName>
</protein>
<reference evidence="2 3" key="2">
    <citation type="submission" date="2023-06" db="EMBL/GenBank/DDBJ databases">
        <title>Identification and characterization of horizontal gene transfer across gut microbiota members of farm animals based on homology search.</title>
        <authorList>
            <person name="Schwarzerova J."/>
            <person name="Nykrynova M."/>
            <person name="Jureckova K."/>
            <person name="Cejkova D."/>
            <person name="Rychlik I."/>
        </authorList>
    </citation>
    <scope>NUCLEOTIDE SEQUENCE [LARGE SCALE GENOMIC DNA]</scope>
    <source>
        <strain evidence="2 3">105_WCHN</strain>
    </source>
</reference>
<reference evidence="3" key="1">
    <citation type="submission" date="2023-06" db="EMBL/GenBank/DDBJ databases">
        <title>Identification and characterization of horizontal gene transfer across gut microbiota members of farm animals based on homology search.</title>
        <authorList>
            <person name="Zeman M."/>
            <person name="Kubasova T."/>
            <person name="Jahodarova E."/>
            <person name="Nykrynova M."/>
            <person name="Rychlik I."/>
        </authorList>
    </citation>
    <scope>NUCLEOTIDE SEQUENCE [LARGE SCALE GENOMIC DNA]</scope>
    <source>
        <strain evidence="3">105_WCHN</strain>
    </source>
</reference>